<keyword evidence="2" id="KW-1185">Reference proteome</keyword>
<dbReference type="EnsemblMetazoa" id="XM_017123424.2">
    <property type="protein sequence ID" value="XP_016978913.2"/>
    <property type="gene ID" value="LOC108044416"/>
</dbReference>
<protein>
    <submittedName>
        <fullName evidence="1">Uncharacterized protein</fullName>
    </submittedName>
</protein>
<dbReference type="RefSeq" id="XP_016978913.2">
    <property type="nucleotide sequence ID" value="XM_017123424.2"/>
</dbReference>
<reference evidence="1" key="2">
    <citation type="submission" date="2025-05" db="UniProtKB">
        <authorList>
            <consortium name="EnsemblMetazoa"/>
        </authorList>
    </citation>
    <scope>IDENTIFICATION</scope>
</reference>
<dbReference type="InterPro" id="IPR009259">
    <property type="entry name" value="Roughex"/>
</dbReference>
<organism evidence="1 2">
    <name type="scientific">Drosophila rhopaloa</name>
    <name type="common">Fruit fly</name>
    <dbReference type="NCBI Taxonomy" id="1041015"/>
    <lineage>
        <taxon>Eukaryota</taxon>
        <taxon>Metazoa</taxon>
        <taxon>Ecdysozoa</taxon>
        <taxon>Arthropoda</taxon>
        <taxon>Hexapoda</taxon>
        <taxon>Insecta</taxon>
        <taxon>Pterygota</taxon>
        <taxon>Neoptera</taxon>
        <taxon>Endopterygota</taxon>
        <taxon>Diptera</taxon>
        <taxon>Brachycera</taxon>
        <taxon>Muscomorpha</taxon>
        <taxon>Ephydroidea</taxon>
        <taxon>Drosophilidae</taxon>
        <taxon>Drosophila</taxon>
        <taxon>Sophophora</taxon>
    </lineage>
</organism>
<dbReference type="GeneID" id="108044416"/>
<name>A0ABM5HDW9_DRORH</name>
<dbReference type="Proteomes" id="UP001652680">
    <property type="component" value="Unassembled WGS sequence"/>
</dbReference>
<sequence length="233" mass="26405">MIQIQIILGFPRQETSVFTEKIMSAIMQSGTPSPSTDLHTPLSVIHGFVKAVENGSICKELAQECILYVFGHNIQGVSKATRYLSAEIKNVFEHEHFEEACFLREGLEIIMKERFARTFDIERRKTSHLCMDRNVYNVPGDILVTPPRPANFDMDKLQFIEATGTLKRLRDSESGYTFGIGHSAAIHLTLGYRHHSQGIEIYLAVYEKYYPISVNMSSLPYNPPNGNDTEEDS</sequence>
<evidence type="ECO:0000313" key="1">
    <source>
        <dbReference type="EnsemblMetazoa" id="XP_016978913.2"/>
    </source>
</evidence>
<dbReference type="Pfam" id="PF06020">
    <property type="entry name" value="Roughex"/>
    <property type="match status" value="1"/>
</dbReference>
<accession>A0ABM5HDW9</accession>
<evidence type="ECO:0000313" key="2">
    <source>
        <dbReference type="Proteomes" id="UP001652680"/>
    </source>
</evidence>
<reference evidence="2" key="1">
    <citation type="journal article" date="2021" name="Elife">
        <title>Highly contiguous assemblies of 101 drosophilid genomes.</title>
        <authorList>
            <person name="Kim B.Y."/>
            <person name="Wang J.R."/>
            <person name="Miller D.E."/>
            <person name="Barmina O."/>
            <person name="Delaney E."/>
            <person name="Thompson A."/>
            <person name="Comeault A.A."/>
            <person name="Peede D."/>
            <person name="D'Agostino E.R."/>
            <person name="Pelaez J."/>
            <person name="Aguilar J.M."/>
            <person name="Haji D."/>
            <person name="Matsunaga T."/>
            <person name="Armstrong E.E."/>
            <person name="Zych M."/>
            <person name="Ogawa Y."/>
            <person name="Stamenkovic-Radak M."/>
            <person name="Jelic M."/>
            <person name="Veselinovic M.S."/>
            <person name="Tanaskovic M."/>
            <person name="Eric P."/>
            <person name="Gao J.J."/>
            <person name="Katoh T.K."/>
            <person name="Toda M.J."/>
            <person name="Watabe H."/>
            <person name="Watada M."/>
            <person name="Davis J.S."/>
            <person name="Moyle L.C."/>
            <person name="Manoli G."/>
            <person name="Bertolini E."/>
            <person name="Kostal V."/>
            <person name="Hawley R.S."/>
            <person name="Takahashi A."/>
            <person name="Jones C.D."/>
            <person name="Price D.K."/>
            <person name="Whiteman N."/>
            <person name="Kopp A."/>
            <person name="Matute D.R."/>
            <person name="Petrov D.A."/>
        </authorList>
    </citation>
    <scope>NUCLEOTIDE SEQUENCE [LARGE SCALE GENOMIC DNA]</scope>
</reference>
<proteinExistence type="predicted"/>